<evidence type="ECO:0000256" key="1">
    <source>
        <dbReference type="SAM" id="MobiDB-lite"/>
    </source>
</evidence>
<feature type="region of interest" description="Disordered" evidence="1">
    <location>
        <begin position="1"/>
        <end position="60"/>
    </location>
</feature>
<dbReference type="EMBL" id="AWWV01008611">
    <property type="protein sequence ID" value="OMO89737.1"/>
    <property type="molecule type" value="Genomic_DNA"/>
</dbReference>
<keyword evidence="3" id="KW-1185">Reference proteome</keyword>
<dbReference type="AlphaFoldDB" id="A0A1R3J4H9"/>
<comment type="caution">
    <text evidence="2">The sequence shown here is derived from an EMBL/GenBank/DDBJ whole genome shotgun (WGS) entry which is preliminary data.</text>
</comment>
<dbReference type="Gramene" id="OMO89737">
    <property type="protein sequence ID" value="OMO89737"/>
    <property type="gene ID" value="CCACVL1_07666"/>
</dbReference>
<proteinExistence type="predicted"/>
<organism evidence="2 3">
    <name type="scientific">Corchorus capsularis</name>
    <name type="common">Jute</name>
    <dbReference type="NCBI Taxonomy" id="210143"/>
    <lineage>
        <taxon>Eukaryota</taxon>
        <taxon>Viridiplantae</taxon>
        <taxon>Streptophyta</taxon>
        <taxon>Embryophyta</taxon>
        <taxon>Tracheophyta</taxon>
        <taxon>Spermatophyta</taxon>
        <taxon>Magnoliopsida</taxon>
        <taxon>eudicotyledons</taxon>
        <taxon>Gunneridae</taxon>
        <taxon>Pentapetalae</taxon>
        <taxon>rosids</taxon>
        <taxon>malvids</taxon>
        <taxon>Malvales</taxon>
        <taxon>Malvaceae</taxon>
        <taxon>Grewioideae</taxon>
        <taxon>Apeibeae</taxon>
        <taxon>Corchorus</taxon>
    </lineage>
</organism>
<feature type="compositionally biased region" description="Polar residues" evidence="1">
    <location>
        <begin position="28"/>
        <end position="49"/>
    </location>
</feature>
<accession>A0A1R3J4H9</accession>
<sequence length="60" mass="6747">MPYANSDMYSQRHSLQIPVKDSLKPFDQNPSTNFDKTTLRTDQSSSKSNYAAGKATYSNL</sequence>
<reference evidence="2 3" key="1">
    <citation type="submission" date="2013-09" db="EMBL/GenBank/DDBJ databases">
        <title>Corchorus capsularis genome sequencing.</title>
        <authorList>
            <person name="Alam M."/>
            <person name="Haque M.S."/>
            <person name="Islam M.S."/>
            <person name="Emdad E.M."/>
            <person name="Islam M.M."/>
            <person name="Ahmed B."/>
            <person name="Halim A."/>
            <person name="Hossen Q.M.M."/>
            <person name="Hossain M.Z."/>
            <person name="Ahmed R."/>
            <person name="Khan M.M."/>
            <person name="Islam R."/>
            <person name="Rashid M.M."/>
            <person name="Khan S.A."/>
            <person name="Rahman M.S."/>
            <person name="Alam M."/>
        </authorList>
    </citation>
    <scope>NUCLEOTIDE SEQUENCE [LARGE SCALE GENOMIC DNA]</scope>
    <source>
        <strain evidence="3">cv. CVL-1</strain>
        <tissue evidence="2">Whole seedling</tissue>
    </source>
</reference>
<evidence type="ECO:0000313" key="2">
    <source>
        <dbReference type="EMBL" id="OMO89737.1"/>
    </source>
</evidence>
<name>A0A1R3J4H9_COCAP</name>
<dbReference type="Proteomes" id="UP000188268">
    <property type="component" value="Unassembled WGS sequence"/>
</dbReference>
<gene>
    <name evidence="2" type="ORF">CCACVL1_07666</name>
</gene>
<evidence type="ECO:0000313" key="3">
    <source>
        <dbReference type="Proteomes" id="UP000188268"/>
    </source>
</evidence>
<protein>
    <submittedName>
        <fullName evidence="2">Uncharacterized protein</fullName>
    </submittedName>
</protein>